<dbReference type="RefSeq" id="WP_310173967.1">
    <property type="nucleotide sequence ID" value="NZ_BAABHE010000003.1"/>
</dbReference>
<evidence type="ECO:0000256" key="1">
    <source>
        <dbReference type="SAM" id="MobiDB-lite"/>
    </source>
</evidence>
<keyword evidence="2" id="KW-0472">Membrane</keyword>
<keyword evidence="2" id="KW-1133">Transmembrane helix</keyword>
<evidence type="ECO:0000313" key="4">
    <source>
        <dbReference type="Proteomes" id="UP001183794"/>
    </source>
</evidence>
<comment type="caution">
    <text evidence="3">The sequence shown here is derived from an EMBL/GenBank/DDBJ whole genome shotgun (WGS) entry which is preliminary data.</text>
</comment>
<keyword evidence="4" id="KW-1185">Reference proteome</keyword>
<feature type="compositionally biased region" description="Polar residues" evidence="1">
    <location>
        <begin position="168"/>
        <end position="180"/>
    </location>
</feature>
<reference evidence="3 4" key="1">
    <citation type="submission" date="2023-07" db="EMBL/GenBank/DDBJ databases">
        <title>Sequencing the genomes of 1000 actinobacteria strains.</title>
        <authorList>
            <person name="Klenk H.-P."/>
        </authorList>
    </citation>
    <scope>NUCLEOTIDE SEQUENCE [LARGE SCALE GENOMIC DNA]</scope>
    <source>
        <strain evidence="3 4">DSM 22966</strain>
    </source>
</reference>
<accession>A0ABU2B1V4</accession>
<dbReference type="EMBL" id="JAVDYJ010000001">
    <property type="protein sequence ID" value="MDR7347585.1"/>
    <property type="molecule type" value="Genomic_DNA"/>
</dbReference>
<dbReference type="Proteomes" id="UP001183794">
    <property type="component" value="Unassembled WGS sequence"/>
</dbReference>
<evidence type="ECO:0008006" key="5">
    <source>
        <dbReference type="Google" id="ProtNLM"/>
    </source>
</evidence>
<evidence type="ECO:0000313" key="3">
    <source>
        <dbReference type="EMBL" id="MDR7347585.1"/>
    </source>
</evidence>
<sequence length="180" mass="20101">MSSQYDQPQQSSKWRQYIGPVIILVLAVGLAIYGLVWASNEENALPTEETTTEDAGDQRQPDAGSHLEQVQQDYPDASPEEQEALAAAQAEADTYIVSEHLLQELLTNPEYDYGFSQEAAEFAVENIEVDWNEQAAHFAALAREEYPDATDEEIENLLRDEPGGPQFTAEQTEYAMSQLN</sequence>
<evidence type="ECO:0000256" key="2">
    <source>
        <dbReference type="SAM" id="Phobius"/>
    </source>
</evidence>
<protein>
    <recommendedName>
        <fullName evidence="5">Host cell surface-exposed lipoprotein</fullName>
    </recommendedName>
</protein>
<proteinExistence type="predicted"/>
<name>A0ABU2B1V4_9MICC</name>
<gene>
    <name evidence="3" type="ORF">J2S62_001842</name>
</gene>
<feature type="region of interest" description="Disordered" evidence="1">
    <location>
        <begin position="160"/>
        <end position="180"/>
    </location>
</feature>
<dbReference type="InterPro" id="IPR036388">
    <property type="entry name" value="WH-like_DNA-bd_sf"/>
</dbReference>
<feature type="region of interest" description="Disordered" evidence="1">
    <location>
        <begin position="45"/>
        <end position="88"/>
    </location>
</feature>
<keyword evidence="2" id="KW-0812">Transmembrane</keyword>
<organism evidence="3 4">
    <name type="scientific">Enteractinococcus fodinae</name>
    <dbReference type="NCBI Taxonomy" id="684663"/>
    <lineage>
        <taxon>Bacteria</taxon>
        <taxon>Bacillati</taxon>
        <taxon>Actinomycetota</taxon>
        <taxon>Actinomycetes</taxon>
        <taxon>Micrococcales</taxon>
        <taxon>Micrococcaceae</taxon>
    </lineage>
</organism>
<feature type="transmembrane region" description="Helical" evidence="2">
    <location>
        <begin position="21"/>
        <end position="38"/>
    </location>
</feature>
<dbReference type="Gene3D" id="1.10.10.10">
    <property type="entry name" value="Winged helix-like DNA-binding domain superfamily/Winged helix DNA-binding domain"/>
    <property type="match status" value="1"/>
</dbReference>